<name>A0A1M5CYA0_9CLOT</name>
<protein>
    <submittedName>
        <fullName evidence="1">Uncharacterized protein</fullName>
    </submittedName>
</protein>
<evidence type="ECO:0000313" key="2">
    <source>
        <dbReference type="Proteomes" id="UP000184245"/>
    </source>
</evidence>
<accession>A0A1M5CYA0</accession>
<gene>
    <name evidence="1" type="ORF">SAMN02745158_04346</name>
</gene>
<reference evidence="1 2" key="1">
    <citation type="submission" date="2016-11" db="EMBL/GenBank/DDBJ databases">
        <authorList>
            <person name="Jaros S."/>
            <person name="Januszkiewicz K."/>
            <person name="Wedrychowicz H."/>
        </authorList>
    </citation>
    <scope>NUCLEOTIDE SEQUENCE [LARGE SCALE GENOMIC DNA]</scope>
    <source>
        <strain evidence="1 2">DSM 17459</strain>
    </source>
</reference>
<organism evidence="1 2">
    <name type="scientific">Lactonifactor longoviformis DSM 17459</name>
    <dbReference type="NCBI Taxonomy" id="1122155"/>
    <lineage>
        <taxon>Bacteria</taxon>
        <taxon>Bacillati</taxon>
        <taxon>Bacillota</taxon>
        <taxon>Clostridia</taxon>
        <taxon>Eubacteriales</taxon>
        <taxon>Clostridiaceae</taxon>
        <taxon>Lactonifactor</taxon>
    </lineage>
</organism>
<dbReference type="RefSeq" id="WP_278320883.1">
    <property type="nucleotide sequence ID" value="NZ_FQVI01000049.1"/>
</dbReference>
<sequence length="41" mass="5032">MIKHFKRLLHIWLRKKLLQILEPVVFECEEITEIKEDAPDE</sequence>
<dbReference type="STRING" id="1122155.SAMN02745158_04346"/>
<dbReference type="EMBL" id="FQVI01000049">
    <property type="protein sequence ID" value="SHF59733.1"/>
    <property type="molecule type" value="Genomic_DNA"/>
</dbReference>
<proteinExistence type="predicted"/>
<dbReference type="Proteomes" id="UP000184245">
    <property type="component" value="Unassembled WGS sequence"/>
</dbReference>
<dbReference type="AlphaFoldDB" id="A0A1M5CYA0"/>
<keyword evidence="2" id="KW-1185">Reference proteome</keyword>
<evidence type="ECO:0000313" key="1">
    <source>
        <dbReference type="EMBL" id="SHF59733.1"/>
    </source>
</evidence>